<feature type="compositionally biased region" description="Polar residues" evidence="2">
    <location>
        <begin position="32"/>
        <end position="53"/>
    </location>
</feature>
<organism evidence="4 5">
    <name type="scientific">Mugilogobius chulae</name>
    <name type="common">yellowstripe goby</name>
    <dbReference type="NCBI Taxonomy" id="88201"/>
    <lineage>
        <taxon>Eukaryota</taxon>
        <taxon>Metazoa</taxon>
        <taxon>Chordata</taxon>
        <taxon>Craniata</taxon>
        <taxon>Vertebrata</taxon>
        <taxon>Euteleostomi</taxon>
        <taxon>Actinopterygii</taxon>
        <taxon>Neopterygii</taxon>
        <taxon>Teleostei</taxon>
        <taxon>Neoteleostei</taxon>
        <taxon>Acanthomorphata</taxon>
        <taxon>Gobiaria</taxon>
        <taxon>Gobiiformes</taxon>
        <taxon>Gobioidei</taxon>
        <taxon>Gobiidae</taxon>
        <taxon>Gobionellinae</taxon>
        <taxon>Mugilogobius</taxon>
    </lineage>
</organism>
<proteinExistence type="predicted"/>
<feature type="domain" description="CCHC-type" evidence="3">
    <location>
        <begin position="160"/>
        <end position="174"/>
    </location>
</feature>
<evidence type="ECO:0000313" key="4">
    <source>
        <dbReference type="EMBL" id="KAK7945002.1"/>
    </source>
</evidence>
<reference evidence="5" key="1">
    <citation type="submission" date="2024-04" db="EMBL/GenBank/DDBJ databases">
        <title>Salinicola lusitanus LLJ914,a marine bacterium isolated from the Okinawa Trough.</title>
        <authorList>
            <person name="Li J."/>
        </authorList>
    </citation>
    <scope>NUCLEOTIDE SEQUENCE [LARGE SCALE GENOMIC DNA]</scope>
</reference>
<dbReference type="PROSITE" id="PS50158">
    <property type="entry name" value="ZF_CCHC"/>
    <property type="match status" value="2"/>
</dbReference>
<dbReference type="EMBL" id="JBBPFD010000001">
    <property type="protein sequence ID" value="KAK7945002.1"/>
    <property type="molecule type" value="Genomic_DNA"/>
</dbReference>
<evidence type="ECO:0000256" key="1">
    <source>
        <dbReference type="PROSITE-ProRule" id="PRU00047"/>
    </source>
</evidence>
<evidence type="ECO:0000313" key="5">
    <source>
        <dbReference type="Proteomes" id="UP001460270"/>
    </source>
</evidence>
<sequence length="235" mass="25495">MAEELEQLRARIQQWEADRNHLQQERDEANAGPSTGGLTVNNATGGAAPPSSTTTQFATLTVVEKQQEQLDKLSKVLAAMQQPSSPVSSVNNSVVCYRCQQSGHVARQCQTSFRSRAGCQSNPTQVFTNPHFGKLGPPNVKGQTLGGNGSGPGGFNSKVCYRCRRPGHIVRFCKVVRVRSKSVHSAKSLNVSATVRSQFCGHPKPQWIKSALEKKWVEPREPLCGGLAGPPMRTC</sequence>
<keyword evidence="1" id="KW-0862">Zinc</keyword>
<protein>
    <recommendedName>
        <fullName evidence="3">CCHC-type domain-containing protein</fullName>
    </recommendedName>
</protein>
<accession>A0AAW0Q389</accession>
<dbReference type="Proteomes" id="UP001460270">
    <property type="component" value="Unassembled WGS sequence"/>
</dbReference>
<dbReference type="SUPFAM" id="SSF57756">
    <property type="entry name" value="Retrovirus zinc finger-like domains"/>
    <property type="match status" value="2"/>
</dbReference>
<keyword evidence="1" id="KW-0863">Zinc-finger</keyword>
<dbReference type="InterPro" id="IPR036875">
    <property type="entry name" value="Znf_CCHC_sf"/>
</dbReference>
<dbReference type="GO" id="GO:0003676">
    <property type="term" value="F:nucleic acid binding"/>
    <property type="evidence" value="ECO:0007669"/>
    <property type="project" value="InterPro"/>
</dbReference>
<keyword evidence="1" id="KW-0479">Metal-binding</keyword>
<evidence type="ECO:0000256" key="2">
    <source>
        <dbReference type="SAM" id="MobiDB-lite"/>
    </source>
</evidence>
<dbReference type="Gene3D" id="4.10.60.10">
    <property type="entry name" value="Zinc finger, CCHC-type"/>
    <property type="match status" value="1"/>
</dbReference>
<feature type="compositionally biased region" description="Basic and acidic residues" evidence="2">
    <location>
        <begin position="20"/>
        <end position="29"/>
    </location>
</feature>
<keyword evidence="5" id="KW-1185">Reference proteome</keyword>
<feature type="domain" description="CCHC-type" evidence="3">
    <location>
        <begin position="96"/>
        <end position="109"/>
    </location>
</feature>
<evidence type="ECO:0000259" key="3">
    <source>
        <dbReference type="PROSITE" id="PS50158"/>
    </source>
</evidence>
<comment type="caution">
    <text evidence="4">The sequence shown here is derived from an EMBL/GenBank/DDBJ whole genome shotgun (WGS) entry which is preliminary data.</text>
</comment>
<gene>
    <name evidence="4" type="ORF">WMY93_000730</name>
</gene>
<dbReference type="SMART" id="SM00343">
    <property type="entry name" value="ZnF_C2HC"/>
    <property type="match status" value="2"/>
</dbReference>
<dbReference type="AlphaFoldDB" id="A0AAW0Q389"/>
<name>A0AAW0Q389_9GOBI</name>
<dbReference type="InterPro" id="IPR001878">
    <property type="entry name" value="Znf_CCHC"/>
</dbReference>
<dbReference type="Pfam" id="PF00098">
    <property type="entry name" value="zf-CCHC"/>
    <property type="match status" value="2"/>
</dbReference>
<dbReference type="GO" id="GO:0008270">
    <property type="term" value="F:zinc ion binding"/>
    <property type="evidence" value="ECO:0007669"/>
    <property type="project" value="UniProtKB-KW"/>
</dbReference>
<feature type="region of interest" description="Disordered" evidence="2">
    <location>
        <begin position="20"/>
        <end position="53"/>
    </location>
</feature>